<gene>
    <name evidence="2" type="ORF">Ade02nite_51630</name>
</gene>
<dbReference type="Pfam" id="PF08241">
    <property type="entry name" value="Methyltransf_11"/>
    <property type="match status" value="1"/>
</dbReference>
<dbReference type="CDD" id="cd02440">
    <property type="entry name" value="AdoMet_MTases"/>
    <property type="match status" value="1"/>
</dbReference>
<dbReference type="PANTHER" id="PTHR42912">
    <property type="entry name" value="METHYLTRANSFERASE"/>
    <property type="match status" value="1"/>
</dbReference>
<reference evidence="2 3" key="1">
    <citation type="submission" date="2021-01" db="EMBL/GenBank/DDBJ databases">
        <title>Whole genome shotgun sequence of Actinoplanes deccanensis NBRC 13994.</title>
        <authorList>
            <person name="Komaki H."/>
            <person name="Tamura T."/>
        </authorList>
    </citation>
    <scope>NUCLEOTIDE SEQUENCE [LARGE SCALE GENOMIC DNA]</scope>
    <source>
        <strain evidence="2 3">NBRC 13994</strain>
    </source>
</reference>
<evidence type="ECO:0000313" key="2">
    <source>
        <dbReference type="EMBL" id="GID76522.1"/>
    </source>
</evidence>
<evidence type="ECO:0000259" key="1">
    <source>
        <dbReference type="Pfam" id="PF08241"/>
    </source>
</evidence>
<accession>A0ABQ3Y942</accession>
<dbReference type="InterPro" id="IPR029063">
    <property type="entry name" value="SAM-dependent_MTases_sf"/>
</dbReference>
<dbReference type="InterPro" id="IPR050508">
    <property type="entry name" value="Methyltransf_Superfamily"/>
</dbReference>
<name>A0ABQ3Y942_9ACTN</name>
<sequence length="252" mass="27450">MPSADAEQQYARTTDNLSARIAIHAYGTNPQGWFSWLGERLPDGGDVLEVGAGTGELWRHLDPRRAGLRLTLVDFSAAMCERLREVPGADVRQCDAAELPFAEGRFDAVIANHMLYHVDDPDAVLREFARVLRPGGRLFVATNGRGHMEELFAVATAVGKADVGGTPARSNFLAEEAPEYIGRHFRDVVSEAYPSSLEIPAAEPVVAYLASLSGEPLAPEQLAAARDLVQARIDADGHFRVHKHTELITATR</sequence>
<dbReference type="SUPFAM" id="SSF53335">
    <property type="entry name" value="S-adenosyl-L-methionine-dependent methyltransferases"/>
    <property type="match status" value="1"/>
</dbReference>
<proteinExistence type="predicted"/>
<comment type="caution">
    <text evidence="2">The sequence shown here is derived from an EMBL/GenBank/DDBJ whole genome shotgun (WGS) entry which is preliminary data.</text>
</comment>
<dbReference type="PANTHER" id="PTHR42912:SF80">
    <property type="entry name" value="METHYLTRANSFERASE DOMAIN-CONTAINING PROTEIN"/>
    <property type="match status" value="1"/>
</dbReference>
<evidence type="ECO:0000313" key="3">
    <source>
        <dbReference type="Proteomes" id="UP000609879"/>
    </source>
</evidence>
<dbReference type="Gene3D" id="3.40.50.150">
    <property type="entry name" value="Vaccinia Virus protein VP39"/>
    <property type="match status" value="1"/>
</dbReference>
<dbReference type="InterPro" id="IPR013216">
    <property type="entry name" value="Methyltransf_11"/>
</dbReference>
<protein>
    <submittedName>
        <fullName evidence="2">Transcriptional regulator</fullName>
    </submittedName>
</protein>
<feature type="domain" description="Methyltransferase type 11" evidence="1">
    <location>
        <begin position="48"/>
        <end position="140"/>
    </location>
</feature>
<dbReference type="Proteomes" id="UP000609879">
    <property type="component" value="Unassembled WGS sequence"/>
</dbReference>
<keyword evidence="3" id="KW-1185">Reference proteome</keyword>
<dbReference type="EMBL" id="BOMI01000104">
    <property type="protein sequence ID" value="GID76522.1"/>
    <property type="molecule type" value="Genomic_DNA"/>
</dbReference>
<organism evidence="2 3">
    <name type="scientific">Paractinoplanes deccanensis</name>
    <dbReference type="NCBI Taxonomy" id="113561"/>
    <lineage>
        <taxon>Bacteria</taxon>
        <taxon>Bacillati</taxon>
        <taxon>Actinomycetota</taxon>
        <taxon>Actinomycetes</taxon>
        <taxon>Micromonosporales</taxon>
        <taxon>Micromonosporaceae</taxon>
        <taxon>Paractinoplanes</taxon>
    </lineage>
</organism>